<dbReference type="EMBL" id="BPVZ01000105">
    <property type="protein sequence ID" value="GKV34486.1"/>
    <property type="molecule type" value="Genomic_DNA"/>
</dbReference>
<organism evidence="1 2">
    <name type="scientific">Rubroshorea leprosula</name>
    <dbReference type="NCBI Taxonomy" id="152421"/>
    <lineage>
        <taxon>Eukaryota</taxon>
        <taxon>Viridiplantae</taxon>
        <taxon>Streptophyta</taxon>
        <taxon>Embryophyta</taxon>
        <taxon>Tracheophyta</taxon>
        <taxon>Spermatophyta</taxon>
        <taxon>Magnoliopsida</taxon>
        <taxon>eudicotyledons</taxon>
        <taxon>Gunneridae</taxon>
        <taxon>Pentapetalae</taxon>
        <taxon>rosids</taxon>
        <taxon>malvids</taxon>
        <taxon>Malvales</taxon>
        <taxon>Dipterocarpaceae</taxon>
        <taxon>Rubroshorea</taxon>
    </lineage>
</organism>
<comment type="caution">
    <text evidence="1">The sequence shown here is derived from an EMBL/GenBank/DDBJ whole genome shotgun (WGS) entry which is preliminary data.</text>
</comment>
<proteinExistence type="predicted"/>
<dbReference type="AlphaFoldDB" id="A0AAV5LB72"/>
<reference evidence="1 2" key="1">
    <citation type="journal article" date="2021" name="Commun. Biol.">
        <title>The genome of Shorea leprosula (Dipterocarpaceae) highlights the ecological relevance of drought in aseasonal tropical rainforests.</title>
        <authorList>
            <person name="Ng K.K.S."/>
            <person name="Kobayashi M.J."/>
            <person name="Fawcett J.A."/>
            <person name="Hatakeyama M."/>
            <person name="Paape T."/>
            <person name="Ng C.H."/>
            <person name="Ang C.C."/>
            <person name="Tnah L.H."/>
            <person name="Lee C.T."/>
            <person name="Nishiyama T."/>
            <person name="Sese J."/>
            <person name="O'Brien M.J."/>
            <person name="Copetti D."/>
            <person name="Mohd Noor M.I."/>
            <person name="Ong R.C."/>
            <person name="Putra M."/>
            <person name="Sireger I.Z."/>
            <person name="Indrioko S."/>
            <person name="Kosugi Y."/>
            <person name="Izuno A."/>
            <person name="Isagi Y."/>
            <person name="Lee S.L."/>
            <person name="Shimizu K.K."/>
        </authorList>
    </citation>
    <scope>NUCLEOTIDE SEQUENCE [LARGE SCALE GENOMIC DNA]</scope>
    <source>
        <strain evidence="1">214</strain>
    </source>
</reference>
<evidence type="ECO:0000313" key="2">
    <source>
        <dbReference type="Proteomes" id="UP001054252"/>
    </source>
</evidence>
<dbReference type="Proteomes" id="UP001054252">
    <property type="component" value="Unassembled WGS sequence"/>
</dbReference>
<accession>A0AAV5LB72</accession>
<evidence type="ECO:0000313" key="1">
    <source>
        <dbReference type="EMBL" id="GKV34486.1"/>
    </source>
</evidence>
<gene>
    <name evidence="1" type="ORF">SLEP1_g42857</name>
</gene>
<protein>
    <submittedName>
        <fullName evidence="1">Uncharacterized protein</fullName>
    </submittedName>
</protein>
<name>A0AAV5LB72_9ROSI</name>
<keyword evidence="2" id="KW-1185">Reference proteome</keyword>
<sequence>MNFNKYYGIVKIGDSASRESWQYPFLSQHTQCVEQKLWIAMSMSGRLMQTETMSINGIGIHY</sequence>